<comment type="similarity">
    <text evidence="2">Belongs to the UPF0382 family.</text>
</comment>
<keyword evidence="3 6" id="KW-0812">Transmembrane</keyword>
<dbReference type="KEGG" id="faf:OE104_14015"/>
<evidence type="ECO:0000313" key="7">
    <source>
        <dbReference type="EMBL" id="WAA09620.1"/>
    </source>
</evidence>
<organism evidence="7 8">
    <name type="scientific">Fervidibacillus albus</name>
    <dbReference type="NCBI Taxonomy" id="2980026"/>
    <lineage>
        <taxon>Bacteria</taxon>
        <taxon>Bacillati</taxon>
        <taxon>Bacillota</taxon>
        <taxon>Bacilli</taxon>
        <taxon>Bacillales</taxon>
        <taxon>Bacillaceae</taxon>
        <taxon>Fervidibacillus</taxon>
    </lineage>
</organism>
<evidence type="ECO:0000256" key="5">
    <source>
        <dbReference type="ARBA" id="ARBA00023136"/>
    </source>
</evidence>
<feature type="transmembrane region" description="Helical" evidence="6">
    <location>
        <begin position="72"/>
        <end position="94"/>
    </location>
</feature>
<feature type="transmembrane region" description="Helical" evidence="6">
    <location>
        <begin position="43"/>
        <end position="60"/>
    </location>
</feature>
<dbReference type="Pfam" id="PF04241">
    <property type="entry name" value="DUF423"/>
    <property type="match status" value="1"/>
</dbReference>
<comment type="subcellular location">
    <subcellularLocation>
        <location evidence="1">Membrane</location>
        <topology evidence="1">Multi-pass membrane protein</topology>
    </subcellularLocation>
</comment>
<keyword evidence="8" id="KW-1185">Reference proteome</keyword>
<dbReference type="RefSeq" id="WP_275417401.1">
    <property type="nucleotide sequence ID" value="NZ_CP106878.1"/>
</dbReference>
<evidence type="ECO:0000256" key="2">
    <source>
        <dbReference type="ARBA" id="ARBA00009694"/>
    </source>
</evidence>
<keyword evidence="5 6" id="KW-0472">Membrane</keyword>
<feature type="transmembrane region" description="Helical" evidence="6">
    <location>
        <begin position="100"/>
        <end position="123"/>
    </location>
</feature>
<evidence type="ECO:0000256" key="6">
    <source>
        <dbReference type="SAM" id="Phobius"/>
    </source>
</evidence>
<gene>
    <name evidence="7" type="ORF">OE104_14015</name>
</gene>
<accession>A0A9E8LUJ8</accession>
<keyword evidence="4 6" id="KW-1133">Transmembrane helix</keyword>
<dbReference type="PANTHER" id="PTHR43461:SF1">
    <property type="entry name" value="TRANSMEMBRANE PROTEIN 256"/>
    <property type="match status" value="1"/>
</dbReference>
<dbReference type="InterPro" id="IPR006696">
    <property type="entry name" value="DUF423"/>
</dbReference>
<dbReference type="PANTHER" id="PTHR43461">
    <property type="entry name" value="TRANSMEMBRANE PROTEIN 256"/>
    <property type="match status" value="1"/>
</dbReference>
<reference evidence="7" key="1">
    <citation type="submission" date="2022-09" db="EMBL/GenBank/DDBJ databases">
        <title>Complete Genomes of Fervidibacillus albus and Fervidibacillus halotolerans isolated from tidal flat sediments.</title>
        <authorList>
            <person name="Kwon K.K."/>
            <person name="Yang S.-H."/>
            <person name="Park M.J."/>
            <person name="Oh H.-M."/>
        </authorList>
    </citation>
    <scope>NUCLEOTIDE SEQUENCE</scope>
    <source>
        <strain evidence="7">MEBiC13591</strain>
    </source>
</reference>
<proteinExistence type="inferred from homology"/>
<dbReference type="AlphaFoldDB" id="A0A9E8LUJ8"/>
<evidence type="ECO:0000256" key="3">
    <source>
        <dbReference type="ARBA" id="ARBA00022692"/>
    </source>
</evidence>
<dbReference type="GO" id="GO:0005886">
    <property type="term" value="C:plasma membrane"/>
    <property type="evidence" value="ECO:0007669"/>
    <property type="project" value="TreeGrafter"/>
</dbReference>
<name>A0A9E8LUJ8_9BACI</name>
<evidence type="ECO:0000256" key="4">
    <source>
        <dbReference type="ARBA" id="ARBA00022989"/>
    </source>
</evidence>
<dbReference type="Proteomes" id="UP001164718">
    <property type="component" value="Chromosome"/>
</dbReference>
<dbReference type="EMBL" id="CP106878">
    <property type="protein sequence ID" value="WAA09620.1"/>
    <property type="molecule type" value="Genomic_DNA"/>
</dbReference>
<sequence length="124" mass="13397">MNWFLFFGALNGFLSVAFGAFGAHVLEGRIDPKYIDTWQTGVTYQMLHAGALLAIGLLASKFPGSQLLSWSGWMMLIGIILFSGSLFVLSLTGISKLGAITPFGGVAFLIGWLLLMIVSVKFFS</sequence>
<protein>
    <submittedName>
        <fullName evidence="7">DUF423 domain-containing protein</fullName>
    </submittedName>
</protein>
<evidence type="ECO:0000256" key="1">
    <source>
        <dbReference type="ARBA" id="ARBA00004141"/>
    </source>
</evidence>
<evidence type="ECO:0000313" key="8">
    <source>
        <dbReference type="Proteomes" id="UP001164718"/>
    </source>
</evidence>